<dbReference type="Proteomes" id="UP001343492">
    <property type="component" value="Unassembled WGS sequence"/>
</dbReference>
<dbReference type="EMBL" id="JAZDQV010000002">
    <property type="protein sequence ID" value="MEE1876477.1"/>
    <property type="molecule type" value="Genomic_DNA"/>
</dbReference>
<evidence type="ECO:0000313" key="2">
    <source>
        <dbReference type="Proteomes" id="UP001343492"/>
    </source>
</evidence>
<keyword evidence="2" id="KW-1185">Reference proteome</keyword>
<dbReference type="RefSeq" id="WP_354143589.1">
    <property type="nucleotide sequence ID" value="NZ_JAZDQV010000002.1"/>
</dbReference>
<evidence type="ECO:0000313" key="1">
    <source>
        <dbReference type="EMBL" id="MEE1876477.1"/>
    </source>
</evidence>
<sequence>MLPLQKFVEPEPVSRTFKIAESSCELSKNAQLLDRLPPSTLFAPLDLGPALLLDTHHSVAASNHHRAAKAMHDVIYAFTHSPDDARKYVEAYRAGYVVACLDLAEVANFRRGGGNGGLMNRLYEGDIPSWLEPVDVGGPDTLKVWRVVTPAEARAADVAAPEATPGGNPAPAR</sequence>
<reference evidence="1 2" key="1">
    <citation type="submission" date="2024-01" db="EMBL/GenBank/DDBJ databases">
        <title>The genome sequence of Erythrobacteraceae sp. strain 1XM1-14.</title>
        <authorList>
            <person name="Liu Y."/>
        </authorList>
    </citation>
    <scope>NUCLEOTIDE SEQUENCE [LARGE SCALE GENOMIC DNA]</scope>
    <source>
        <strain evidence="1 2">1XM1-14</strain>
    </source>
</reference>
<name>A0ABU7GBJ4_9SPHN</name>
<gene>
    <name evidence="1" type="ORF">VRS74_02110</name>
</gene>
<proteinExistence type="predicted"/>
<accession>A0ABU7GBJ4</accession>
<protein>
    <submittedName>
        <fullName evidence="1">Uncharacterized protein</fullName>
    </submittedName>
</protein>
<comment type="caution">
    <text evidence="1">The sequence shown here is derived from an EMBL/GenBank/DDBJ whole genome shotgun (WGS) entry which is preliminary data.</text>
</comment>
<organism evidence="1 2">
    <name type="scientific">Altererythrobacter litoralis</name>
    <dbReference type="NCBI Taxonomy" id="3113904"/>
    <lineage>
        <taxon>Bacteria</taxon>
        <taxon>Pseudomonadati</taxon>
        <taxon>Pseudomonadota</taxon>
        <taxon>Alphaproteobacteria</taxon>
        <taxon>Sphingomonadales</taxon>
        <taxon>Erythrobacteraceae</taxon>
        <taxon>Altererythrobacter</taxon>
    </lineage>
</organism>